<evidence type="ECO:0000256" key="6">
    <source>
        <dbReference type="ARBA" id="ARBA00022989"/>
    </source>
</evidence>
<feature type="transmembrane region" description="Helical" evidence="8">
    <location>
        <begin position="335"/>
        <end position="355"/>
    </location>
</feature>
<protein>
    <recommendedName>
        <fullName evidence="8">Magnesium transport protein CorA</fullName>
    </recommendedName>
</protein>
<dbReference type="InterPro" id="IPR002523">
    <property type="entry name" value="MgTranspt_CorA/ZnTranspt_ZntB"/>
</dbReference>
<proteinExistence type="inferred from homology"/>
<dbReference type="CDD" id="cd12828">
    <property type="entry name" value="TmCorA-like_1"/>
    <property type="match status" value="1"/>
</dbReference>
<keyword evidence="8" id="KW-0406">Ion transport</keyword>
<dbReference type="PANTHER" id="PTHR46494">
    <property type="entry name" value="CORA FAMILY METAL ION TRANSPORTER (EUROFUNG)"/>
    <property type="match status" value="1"/>
</dbReference>
<feature type="transmembrane region" description="Helical" evidence="8">
    <location>
        <begin position="367"/>
        <end position="387"/>
    </location>
</feature>
<dbReference type="InterPro" id="IPR045863">
    <property type="entry name" value="CorA_TM1_TM2"/>
</dbReference>
<sequence>MEGHFFVLRRTVSRPGCAKKCIFGKTRALMPFRHLPKTLVQQLNPLHPRKRPVMPYNPVTGSTQRKEAEKVHLRVFNYTPSGCSETVLQDVSEVVPFTEKASVSWVCVNGIRRKEVEALCARYNVDPLIKDDILSMGQRAKMDEIGDILYCLLPAIYFRNNAVDIEQVSLVLGRNFLLSFGEQAPQDLFESLRERLRQDNTRLRSAGADYLLYSLLDTIVDNYFLAMEKLGEVIEDMEDLIPRRPTNRILVQVNRMRKEVTMIRRAMSPVRELVNGVLKSESPLIQKKTGKYFKDVYDHIIQANDTVESYRDMVMNLQDQYLNNMNLRMNEVMKVLAVVTTLMAPMTVIAGIYGMNFDHMPELHTRYGYFITLGVMGFILMVMIWIFKRRGWF</sequence>
<keyword evidence="7 8" id="KW-0472">Membrane</keyword>
<evidence type="ECO:0000256" key="3">
    <source>
        <dbReference type="ARBA" id="ARBA00022448"/>
    </source>
</evidence>
<evidence type="ECO:0000313" key="9">
    <source>
        <dbReference type="EMBL" id="GAA4300480.1"/>
    </source>
</evidence>
<keyword evidence="8" id="KW-0460">Magnesium</keyword>
<keyword evidence="4 8" id="KW-1003">Cell membrane</keyword>
<reference evidence="10" key="1">
    <citation type="journal article" date="2019" name="Int. J. Syst. Evol. Microbiol.">
        <title>The Global Catalogue of Microorganisms (GCM) 10K type strain sequencing project: providing services to taxonomists for standard genome sequencing and annotation.</title>
        <authorList>
            <consortium name="The Broad Institute Genomics Platform"/>
            <consortium name="The Broad Institute Genome Sequencing Center for Infectious Disease"/>
            <person name="Wu L."/>
            <person name="Ma J."/>
        </authorList>
    </citation>
    <scope>NUCLEOTIDE SEQUENCE [LARGE SCALE GENOMIC DNA]</scope>
    <source>
        <strain evidence="10">JCM 17664</strain>
    </source>
</reference>
<dbReference type="SUPFAM" id="SSF144083">
    <property type="entry name" value="Magnesium transport protein CorA, transmembrane region"/>
    <property type="match status" value="1"/>
</dbReference>
<dbReference type="Gene3D" id="1.20.58.340">
    <property type="entry name" value="Magnesium transport protein CorA, transmembrane region"/>
    <property type="match status" value="2"/>
</dbReference>
<dbReference type="NCBIfam" id="TIGR00383">
    <property type="entry name" value="corA"/>
    <property type="match status" value="1"/>
</dbReference>
<comment type="similarity">
    <text evidence="2 8">Belongs to the CorA metal ion transporter (MIT) (TC 1.A.35) family.</text>
</comment>
<comment type="caution">
    <text evidence="9">The sequence shown here is derived from an EMBL/GenBank/DDBJ whole genome shotgun (WGS) entry which is preliminary data.</text>
</comment>
<keyword evidence="3 8" id="KW-0813">Transport</keyword>
<comment type="subcellular location">
    <subcellularLocation>
        <location evidence="1">Cell membrane</location>
        <topology evidence="1">Multi-pass membrane protein</topology>
    </subcellularLocation>
    <subcellularLocation>
        <location evidence="8">Membrane</location>
        <topology evidence="8">Multi-pass membrane protein</topology>
    </subcellularLocation>
</comment>
<dbReference type="EMBL" id="BAABFN010000001">
    <property type="protein sequence ID" value="GAA4300480.1"/>
    <property type="molecule type" value="Genomic_DNA"/>
</dbReference>
<evidence type="ECO:0000256" key="4">
    <source>
        <dbReference type="ARBA" id="ARBA00022475"/>
    </source>
</evidence>
<dbReference type="InterPro" id="IPR045861">
    <property type="entry name" value="CorA_cytoplasmic_dom"/>
</dbReference>
<name>A0ABP8FCF9_9BACT</name>
<organism evidence="9 10">
    <name type="scientific">Compostibacter hankyongensis</name>
    <dbReference type="NCBI Taxonomy" id="1007089"/>
    <lineage>
        <taxon>Bacteria</taxon>
        <taxon>Pseudomonadati</taxon>
        <taxon>Bacteroidota</taxon>
        <taxon>Chitinophagia</taxon>
        <taxon>Chitinophagales</taxon>
        <taxon>Chitinophagaceae</taxon>
        <taxon>Compostibacter</taxon>
    </lineage>
</organism>
<evidence type="ECO:0000313" key="10">
    <source>
        <dbReference type="Proteomes" id="UP001501207"/>
    </source>
</evidence>
<dbReference type="Proteomes" id="UP001501207">
    <property type="component" value="Unassembled WGS sequence"/>
</dbReference>
<keyword evidence="6 8" id="KW-1133">Transmembrane helix</keyword>
<dbReference type="Pfam" id="PF01544">
    <property type="entry name" value="CorA"/>
    <property type="match status" value="1"/>
</dbReference>
<gene>
    <name evidence="8 9" type="primary">corA</name>
    <name evidence="9" type="ORF">GCM10023143_01480</name>
</gene>
<dbReference type="PANTHER" id="PTHR46494:SF1">
    <property type="entry name" value="CORA FAMILY METAL ION TRANSPORTER (EUROFUNG)"/>
    <property type="match status" value="1"/>
</dbReference>
<comment type="function">
    <text evidence="8">Mediates influx of magnesium ions.</text>
</comment>
<dbReference type="SUPFAM" id="SSF143865">
    <property type="entry name" value="CorA soluble domain-like"/>
    <property type="match status" value="1"/>
</dbReference>
<dbReference type="Gene3D" id="3.30.460.20">
    <property type="entry name" value="CorA soluble domain-like"/>
    <property type="match status" value="1"/>
</dbReference>
<keyword evidence="5 8" id="KW-0812">Transmembrane</keyword>
<keyword evidence="10" id="KW-1185">Reference proteome</keyword>
<evidence type="ECO:0000256" key="2">
    <source>
        <dbReference type="ARBA" id="ARBA00009765"/>
    </source>
</evidence>
<accession>A0ABP8FCF9</accession>
<dbReference type="InterPro" id="IPR004488">
    <property type="entry name" value="Mg/Co-transport_prot_CorA"/>
</dbReference>
<evidence type="ECO:0000256" key="1">
    <source>
        <dbReference type="ARBA" id="ARBA00004651"/>
    </source>
</evidence>
<evidence type="ECO:0000256" key="8">
    <source>
        <dbReference type="RuleBase" id="RU362010"/>
    </source>
</evidence>
<evidence type="ECO:0000256" key="5">
    <source>
        <dbReference type="ARBA" id="ARBA00022692"/>
    </source>
</evidence>
<evidence type="ECO:0000256" key="7">
    <source>
        <dbReference type="ARBA" id="ARBA00023136"/>
    </source>
</evidence>